<proteinExistence type="predicted"/>
<evidence type="ECO:0000313" key="1">
    <source>
        <dbReference type="EMBL" id="KOM41663.1"/>
    </source>
</evidence>
<dbReference type="Gramene" id="KOM41663">
    <property type="protein sequence ID" value="KOM41663"/>
    <property type="gene ID" value="LR48_Vigan04g186100"/>
</dbReference>
<accession>A0A0L9UFZ1</accession>
<gene>
    <name evidence="1" type="ORF">LR48_Vigan04g186100</name>
</gene>
<sequence>MGALRRHEVQFEDNGDGAIVSWWSEKRLSSMGVKKDPYDDLQRFRDGFAEAMTAGGPAMDGSDGWAVAATRVSR</sequence>
<protein>
    <submittedName>
        <fullName evidence="1">Uncharacterized protein</fullName>
    </submittedName>
</protein>
<dbReference type="EMBL" id="CM003374">
    <property type="protein sequence ID" value="KOM41663.1"/>
    <property type="molecule type" value="Genomic_DNA"/>
</dbReference>
<reference evidence="2" key="1">
    <citation type="journal article" date="2015" name="Proc. Natl. Acad. Sci. U.S.A.">
        <title>Genome sequencing of adzuki bean (Vigna angularis) provides insight into high starch and low fat accumulation and domestication.</title>
        <authorList>
            <person name="Yang K."/>
            <person name="Tian Z."/>
            <person name="Chen C."/>
            <person name="Luo L."/>
            <person name="Zhao B."/>
            <person name="Wang Z."/>
            <person name="Yu L."/>
            <person name="Li Y."/>
            <person name="Sun Y."/>
            <person name="Li W."/>
            <person name="Chen Y."/>
            <person name="Li Y."/>
            <person name="Zhang Y."/>
            <person name="Ai D."/>
            <person name="Zhao J."/>
            <person name="Shang C."/>
            <person name="Ma Y."/>
            <person name="Wu B."/>
            <person name="Wang M."/>
            <person name="Gao L."/>
            <person name="Sun D."/>
            <person name="Zhang P."/>
            <person name="Guo F."/>
            <person name="Wang W."/>
            <person name="Li Y."/>
            <person name="Wang J."/>
            <person name="Varshney R.K."/>
            <person name="Wang J."/>
            <person name="Ling H.Q."/>
            <person name="Wan P."/>
        </authorList>
    </citation>
    <scope>NUCLEOTIDE SEQUENCE</scope>
    <source>
        <strain evidence="2">cv. Jingnong 6</strain>
    </source>
</reference>
<dbReference type="AlphaFoldDB" id="A0A0L9UFZ1"/>
<dbReference type="Proteomes" id="UP000053144">
    <property type="component" value="Chromosome 4"/>
</dbReference>
<name>A0A0L9UFZ1_PHAAN</name>
<organism evidence="1 2">
    <name type="scientific">Phaseolus angularis</name>
    <name type="common">Azuki bean</name>
    <name type="synonym">Vigna angularis</name>
    <dbReference type="NCBI Taxonomy" id="3914"/>
    <lineage>
        <taxon>Eukaryota</taxon>
        <taxon>Viridiplantae</taxon>
        <taxon>Streptophyta</taxon>
        <taxon>Embryophyta</taxon>
        <taxon>Tracheophyta</taxon>
        <taxon>Spermatophyta</taxon>
        <taxon>Magnoliopsida</taxon>
        <taxon>eudicotyledons</taxon>
        <taxon>Gunneridae</taxon>
        <taxon>Pentapetalae</taxon>
        <taxon>rosids</taxon>
        <taxon>fabids</taxon>
        <taxon>Fabales</taxon>
        <taxon>Fabaceae</taxon>
        <taxon>Papilionoideae</taxon>
        <taxon>50 kb inversion clade</taxon>
        <taxon>NPAAA clade</taxon>
        <taxon>indigoferoid/millettioid clade</taxon>
        <taxon>Phaseoleae</taxon>
        <taxon>Vigna</taxon>
    </lineage>
</organism>
<evidence type="ECO:0000313" key="2">
    <source>
        <dbReference type="Proteomes" id="UP000053144"/>
    </source>
</evidence>